<evidence type="ECO:0000313" key="3">
    <source>
        <dbReference type="EMBL" id="CAH2303015.1"/>
    </source>
</evidence>
<organism evidence="3 4">
    <name type="scientific">Pelobates cultripes</name>
    <name type="common">Western spadefoot toad</name>
    <dbReference type="NCBI Taxonomy" id="61616"/>
    <lineage>
        <taxon>Eukaryota</taxon>
        <taxon>Metazoa</taxon>
        <taxon>Chordata</taxon>
        <taxon>Craniata</taxon>
        <taxon>Vertebrata</taxon>
        <taxon>Euteleostomi</taxon>
        <taxon>Amphibia</taxon>
        <taxon>Batrachia</taxon>
        <taxon>Anura</taxon>
        <taxon>Pelobatoidea</taxon>
        <taxon>Pelobatidae</taxon>
        <taxon>Pelobates</taxon>
    </lineage>
</organism>
<name>A0AAD1SKZ9_PELCU</name>
<dbReference type="Pfam" id="PF20996">
    <property type="entry name" value="DUF5581_N"/>
    <property type="match status" value="1"/>
</dbReference>
<dbReference type="InterPro" id="IPR039581">
    <property type="entry name" value="FNDC11"/>
</dbReference>
<evidence type="ECO:0008006" key="5">
    <source>
        <dbReference type="Google" id="ProtNLM"/>
    </source>
</evidence>
<dbReference type="InterPro" id="IPR049231">
    <property type="entry name" value="DUF5581_N"/>
</dbReference>
<dbReference type="InterPro" id="IPR048317">
    <property type="entry name" value="DUF5581_C"/>
</dbReference>
<feature type="domain" description="DUF5581" evidence="1">
    <location>
        <begin position="181"/>
        <end position="281"/>
    </location>
</feature>
<accession>A0AAD1SKZ9</accession>
<dbReference type="Pfam" id="PF17744">
    <property type="entry name" value="DUF5581"/>
    <property type="match status" value="1"/>
</dbReference>
<reference evidence="3" key="1">
    <citation type="submission" date="2022-03" db="EMBL/GenBank/DDBJ databases">
        <authorList>
            <person name="Alioto T."/>
            <person name="Alioto T."/>
            <person name="Gomez Garrido J."/>
        </authorList>
    </citation>
    <scope>NUCLEOTIDE SEQUENCE</scope>
</reference>
<evidence type="ECO:0000259" key="1">
    <source>
        <dbReference type="Pfam" id="PF17744"/>
    </source>
</evidence>
<dbReference type="PANTHER" id="PTHR14537">
    <property type="entry name" value="FIBRONECTIN TYPE III DOMAIN-CONTAINING PROTEIN 11"/>
    <property type="match status" value="1"/>
</dbReference>
<gene>
    <name evidence="3" type="ORF">PECUL_23A006944</name>
</gene>
<dbReference type="EMBL" id="OW240917">
    <property type="protein sequence ID" value="CAH2303015.1"/>
    <property type="molecule type" value="Genomic_DNA"/>
</dbReference>
<sequence length="288" mass="33881">MTFGEEPVDETWQTAQERKNLVVGFLSNELSESSIKRHQTKVDLLHKRAFYIEIFPYLLPVGDQNHLLMPISVLQHIDPLRFRRVKELGNSQAKILLILLTEYLEQLQKGRSFLLEVMKSYDVNSYLSKWEEVTEKLTELTSLLDSFLSLQTPCRLHVKHLLVPHYGPTKIPSVQVILKSKAPVVFDRFESVAYENWAFLKWHALTKQSTAEKYELRFKLLEKRTQQERAHTALISVTTNFFEIHQLLPDRFYEFSVHWAKTPTLVYEAWHDSITLRTSVSHKTTRRE</sequence>
<dbReference type="AlphaFoldDB" id="A0AAD1SKZ9"/>
<feature type="domain" description="DUF5581" evidence="2">
    <location>
        <begin position="9"/>
        <end position="175"/>
    </location>
</feature>
<evidence type="ECO:0000313" key="4">
    <source>
        <dbReference type="Proteomes" id="UP001295444"/>
    </source>
</evidence>
<keyword evidence="4" id="KW-1185">Reference proteome</keyword>
<protein>
    <recommendedName>
        <fullName evidence="5">Fibronectin type III domain containing 11</fullName>
    </recommendedName>
</protein>
<evidence type="ECO:0000259" key="2">
    <source>
        <dbReference type="Pfam" id="PF20996"/>
    </source>
</evidence>
<dbReference type="Proteomes" id="UP001295444">
    <property type="component" value="Chromosome 06"/>
</dbReference>
<proteinExistence type="predicted"/>